<dbReference type="Gene3D" id="3.10.20.30">
    <property type="match status" value="1"/>
</dbReference>
<evidence type="ECO:0000256" key="4">
    <source>
        <dbReference type="ARBA" id="ARBA00022723"/>
    </source>
</evidence>
<evidence type="ECO:0000256" key="6">
    <source>
        <dbReference type="ARBA" id="ARBA00023004"/>
    </source>
</evidence>
<dbReference type="InterPro" id="IPR036010">
    <property type="entry name" value="2Fe-2S_ferredoxin-like_sf"/>
</dbReference>
<dbReference type="AlphaFoldDB" id="A0A2T4DAI7"/>
<dbReference type="GO" id="GO:0046872">
    <property type="term" value="F:metal ion binding"/>
    <property type="evidence" value="ECO:0007669"/>
    <property type="project" value="UniProtKB-KW"/>
</dbReference>
<evidence type="ECO:0000256" key="3">
    <source>
        <dbReference type="ARBA" id="ARBA00022714"/>
    </source>
</evidence>
<dbReference type="InterPro" id="IPR012675">
    <property type="entry name" value="Beta-grasp_dom_sf"/>
</dbReference>
<comment type="cofactor">
    <cofactor evidence="8">
        <name>[2Fe-2S] cluster</name>
        <dbReference type="ChEBI" id="CHEBI:190135"/>
    </cofactor>
</comment>
<evidence type="ECO:0000256" key="7">
    <source>
        <dbReference type="ARBA" id="ARBA00023014"/>
    </source>
</evidence>
<dbReference type="Proteomes" id="UP000240608">
    <property type="component" value="Unassembled WGS sequence"/>
</dbReference>
<dbReference type="PANTHER" id="PTHR43112">
    <property type="entry name" value="FERREDOXIN"/>
    <property type="match status" value="1"/>
</dbReference>
<evidence type="ECO:0000256" key="8">
    <source>
        <dbReference type="ARBA" id="ARBA00034078"/>
    </source>
</evidence>
<proteinExistence type="inferred from homology"/>
<evidence type="ECO:0000256" key="5">
    <source>
        <dbReference type="ARBA" id="ARBA00022982"/>
    </source>
</evidence>
<dbReference type="PANTHER" id="PTHR43112:SF3">
    <property type="entry name" value="FERREDOXIN-2, CHLOROPLASTIC"/>
    <property type="match status" value="1"/>
</dbReference>
<keyword evidence="5" id="KW-0249">Electron transport</keyword>
<evidence type="ECO:0000256" key="9">
    <source>
        <dbReference type="SAM" id="MobiDB-lite"/>
    </source>
</evidence>
<reference evidence="11 12" key="1">
    <citation type="submission" date="2018-03" db="EMBL/GenBank/DDBJ databases">
        <title>Cross-interface Injection: A General Nanoliter Liquid Handling Method Applied to Single Cells Genome Amplification Automated Nanoliter Liquid Handling Applied to Single Cell Multiple Displacement Amplification.</title>
        <authorList>
            <person name="Yun J."/>
            <person name="Xu P."/>
            <person name="Xu J."/>
            <person name="Dai X."/>
            <person name="Wang Y."/>
            <person name="Zheng X."/>
            <person name="Cao C."/>
            <person name="Yi Q."/>
            <person name="Zhu Y."/>
            <person name="Wang L."/>
            <person name="Dong Z."/>
            <person name="Huang Y."/>
            <person name="Huang L."/>
            <person name="Du W."/>
        </authorList>
    </citation>
    <scope>NUCLEOTIDE SEQUENCE [LARGE SCALE GENOMIC DNA]</scope>
    <source>
        <strain evidence="11 12">Z-D1-2</strain>
    </source>
</reference>
<dbReference type="PROSITE" id="PS00197">
    <property type="entry name" value="2FE2S_FER_1"/>
    <property type="match status" value="1"/>
</dbReference>
<keyword evidence="3" id="KW-0001">2Fe-2S</keyword>
<dbReference type="CDD" id="cd00207">
    <property type="entry name" value="fer2"/>
    <property type="match status" value="1"/>
</dbReference>
<evidence type="ECO:0000256" key="2">
    <source>
        <dbReference type="ARBA" id="ARBA00022448"/>
    </source>
</evidence>
<protein>
    <submittedName>
        <fullName evidence="11">Oxidoreductase</fullName>
    </submittedName>
</protein>
<feature type="domain" description="2Fe-2S ferredoxin-type" evidence="10">
    <location>
        <begin position="24"/>
        <end position="112"/>
    </location>
</feature>
<dbReference type="PROSITE" id="PS51085">
    <property type="entry name" value="2FE2S_FER_2"/>
    <property type="match status" value="1"/>
</dbReference>
<evidence type="ECO:0000313" key="11">
    <source>
        <dbReference type="EMBL" id="PTB90810.1"/>
    </source>
</evidence>
<keyword evidence="2" id="KW-0813">Transport</keyword>
<accession>A0A2T4DAI7</accession>
<dbReference type="EMBL" id="PYVU01000559">
    <property type="protein sequence ID" value="PTB90810.1"/>
    <property type="molecule type" value="Genomic_DNA"/>
</dbReference>
<gene>
    <name evidence="11" type="ORF">C9994_16720</name>
</gene>
<evidence type="ECO:0000259" key="10">
    <source>
        <dbReference type="PROSITE" id="PS51085"/>
    </source>
</evidence>
<name>A0A2T4DAI7_9BACT</name>
<dbReference type="InterPro" id="IPR001041">
    <property type="entry name" value="2Fe-2S_ferredoxin-type"/>
</dbReference>
<comment type="caution">
    <text evidence="11">The sequence shown here is derived from an EMBL/GenBank/DDBJ whole genome shotgun (WGS) entry which is preliminary data.</text>
</comment>
<keyword evidence="4" id="KW-0479">Metal-binding</keyword>
<dbReference type="InterPro" id="IPR006058">
    <property type="entry name" value="2Fe2S_fd_BS"/>
</dbReference>
<organism evidence="11 12">
    <name type="scientific">Marivirga lumbricoides</name>
    <dbReference type="NCBI Taxonomy" id="1046115"/>
    <lineage>
        <taxon>Bacteria</taxon>
        <taxon>Pseudomonadati</taxon>
        <taxon>Bacteroidota</taxon>
        <taxon>Cytophagia</taxon>
        <taxon>Cytophagales</taxon>
        <taxon>Marivirgaceae</taxon>
        <taxon>Marivirga</taxon>
    </lineage>
</organism>
<feature type="region of interest" description="Disordered" evidence="9">
    <location>
        <begin position="1"/>
        <end position="20"/>
    </location>
</feature>
<dbReference type="Pfam" id="PF00111">
    <property type="entry name" value="Fer2"/>
    <property type="match status" value="1"/>
</dbReference>
<evidence type="ECO:0000313" key="12">
    <source>
        <dbReference type="Proteomes" id="UP000240608"/>
    </source>
</evidence>
<keyword evidence="7" id="KW-0411">Iron-sulfur</keyword>
<dbReference type="SUPFAM" id="SSF54292">
    <property type="entry name" value="2Fe-2S ferredoxin-like"/>
    <property type="match status" value="1"/>
</dbReference>
<keyword evidence="6" id="KW-0408">Iron</keyword>
<dbReference type="GO" id="GO:0051537">
    <property type="term" value="F:2 iron, 2 sulfur cluster binding"/>
    <property type="evidence" value="ECO:0007669"/>
    <property type="project" value="UniProtKB-KW"/>
</dbReference>
<feature type="non-terminal residue" evidence="11">
    <location>
        <position position="1"/>
    </location>
</feature>
<sequence length="112" mass="12063">ESFVQGTIDKAEKKSATSGAEGDYEVTVLFDGEEFKFEVPKDKTILETALDLDIDLPFSCQSGLCTACRGKLLSGSVHMDEDEGLSDAEKEEGYILNCVGHPTSADVKIKIG</sequence>
<evidence type="ECO:0000256" key="1">
    <source>
        <dbReference type="ARBA" id="ARBA00007874"/>
    </source>
</evidence>
<comment type="similarity">
    <text evidence="1">Belongs to the 2Fe2S plant-type ferredoxin family.</text>
</comment>